<dbReference type="InterPro" id="IPR000760">
    <property type="entry name" value="Inositol_monophosphatase-like"/>
</dbReference>
<dbReference type="Pfam" id="PF00459">
    <property type="entry name" value="Inositol_P"/>
    <property type="match status" value="1"/>
</dbReference>
<keyword evidence="2 4" id="KW-0479">Metal-binding</keyword>
<feature type="binding site" evidence="4">
    <location>
        <position position="211"/>
    </location>
    <ligand>
        <name>Mg(2+)</name>
        <dbReference type="ChEBI" id="CHEBI:18420"/>
        <label>1</label>
        <note>catalytic</note>
    </ligand>
</feature>
<dbReference type="PANTHER" id="PTHR20854">
    <property type="entry name" value="INOSITOL MONOPHOSPHATASE"/>
    <property type="match status" value="1"/>
</dbReference>
<proteinExistence type="inferred from homology"/>
<dbReference type="Gene3D" id="3.30.540.10">
    <property type="entry name" value="Fructose-1,6-Bisphosphatase, subunit A, domain 1"/>
    <property type="match status" value="1"/>
</dbReference>
<dbReference type="GO" id="GO:0046872">
    <property type="term" value="F:metal ion binding"/>
    <property type="evidence" value="ECO:0007669"/>
    <property type="project" value="UniProtKB-KW"/>
</dbReference>
<keyword evidence="6" id="KW-1185">Reference proteome</keyword>
<dbReference type="CDD" id="cd01637">
    <property type="entry name" value="IMPase_like"/>
    <property type="match status" value="1"/>
</dbReference>
<dbReference type="PRINTS" id="PR00377">
    <property type="entry name" value="IMPHPHTASES"/>
</dbReference>
<keyword evidence="3 4" id="KW-0460">Magnesium</keyword>
<feature type="binding site" evidence="4">
    <location>
        <position position="65"/>
    </location>
    <ligand>
        <name>Mg(2+)</name>
        <dbReference type="ChEBI" id="CHEBI:18420"/>
        <label>1</label>
        <note>catalytic</note>
    </ligand>
</feature>
<evidence type="ECO:0000256" key="1">
    <source>
        <dbReference type="ARBA" id="ARBA00009759"/>
    </source>
</evidence>
<evidence type="ECO:0000256" key="4">
    <source>
        <dbReference type="PIRSR" id="PIRSR600760-2"/>
    </source>
</evidence>
<sequence length="264" mass="29486">MYPDLDQLRQIVINTAQEHLPHRFATIKSRWKADGSLLTEADLIMQKQINESLTTYWPQFAFLGEEMDEIQQTQLLLDTTQGVWCLDPLDGTRNFAAGIPCFSVSLALIVKQEVVIGIVYDPLRDECFSAQKNQGAWVNEKVLGEIYPHEPLNNGIGLIDLKRLPAGLAARLATCPPYSSQRSLGSVALDWCWLAAGRGHVYLHGRQKIWDYAAGSLILKEAGGYATTLLGESVFKPTLQPRSAVAALKKEFFDEWIAWLGINL</sequence>
<dbReference type="EMBL" id="LR778175">
    <property type="protein sequence ID" value="CAB1275830.1"/>
    <property type="molecule type" value="Genomic_DNA"/>
</dbReference>
<name>A0A7G1Q9R3_9GAMM</name>
<protein>
    <submittedName>
        <fullName evidence="5">Inositol monophosphatase</fullName>
    </submittedName>
</protein>
<gene>
    <name evidence="5" type="ORF">NSCAC_0864</name>
</gene>
<dbReference type="SUPFAM" id="SSF56655">
    <property type="entry name" value="Carbohydrate phosphatase"/>
    <property type="match status" value="1"/>
</dbReference>
<reference evidence="5 6" key="1">
    <citation type="submission" date="2020-03" db="EMBL/GenBank/DDBJ databases">
        <authorList>
            <person name="Picone N."/>
        </authorList>
    </citation>
    <scope>NUCLEOTIDE SEQUENCE [LARGE SCALE GENOMIC DNA]</scope>
    <source>
        <strain evidence="5">NSCAC1</strain>
    </source>
</reference>
<feature type="binding site" evidence="4">
    <location>
        <position position="87"/>
    </location>
    <ligand>
        <name>Mg(2+)</name>
        <dbReference type="ChEBI" id="CHEBI:18420"/>
        <label>1</label>
        <note>catalytic</note>
    </ligand>
</feature>
<organism evidence="5 6">
    <name type="scientific">Candidatus Nitrosacidococcus tergens</name>
    <dbReference type="NCBI Taxonomy" id="553981"/>
    <lineage>
        <taxon>Bacteria</taxon>
        <taxon>Pseudomonadati</taxon>
        <taxon>Pseudomonadota</taxon>
        <taxon>Gammaproteobacteria</taxon>
        <taxon>Chromatiales</taxon>
        <taxon>Chromatiaceae</taxon>
        <taxon>Candidatus Nitrosacidococcus</taxon>
    </lineage>
</organism>
<dbReference type="GO" id="GO:0008934">
    <property type="term" value="F:inositol monophosphate 1-phosphatase activity"/>
    <property type="evidence" value="ECO:0007669"/>
    <property type="project" value="TreeGrafter"/>
</dbReference>
<dbReference type="AlphaFoldDB" id="A0A7G1Q9R3"/>
<dbReference type="InterPro" id="IPR020550">
    <property type="entry name" value="Inositol_monophosphatase_CS"/>
</dbReference>
<dbReference type="PROSITE" id="PS00630">
    <property type="entry name" value="IMP_2"/>
    <property type="match status" value="1"/>
</dbReference>
<comment type="cofactor">
    <cofactor evidence="4">
        <name>Mg(2+)</name>
        <dbReference type="ChEBI" id="CHEBI:18420"/>
    </cofactor>
</comment>
<dbReference type="Gene3D" id="3.40.190.80">
    <property type="match status" value="1"/>
</dbReference>
<feature type="binding site" evidence="4">
    <location>
        <position position="90"/>
    </location>
    <ligand>
        <name>Mg(2+)</name>
        <dbReference type="ChEBI" id="CHEBI:18420"/>
        <label>2</label>
    </ligand>
</feature>
<evidence type="ECO:0000256" key="2">
    <source>
        <dbReference type="ARBA" id="ARBA00022723"/>
    </source>
</evidence>
<evidence type="ECO:0000313" key="5">
    <source>
        <dbReference type="EMBL" id="CAB1275830.1"/>
    </source>
</evidence>
<evidence type="ECO:0000256" key="3">
    <source>
        <dbReference type="ARBA" id="ARBA00022842"/>
    </source>
</evidence>
<accession>A0A7G1Q9R3</accession>
<dbReference type="KEGG" id="ntg:NSCAC_0864"/>
<dbReference type="GO" id="GO:0046854">
    <property type="term" value="P:phosphatidylinositol phosphate biosynthetic process"/>
    <property type="evidence" value="ECO:0007669"/>
    <property type="project" value="InterPro"/>
</dbReference>
<feature type="binding site" evidence="4">
    <location>
        <position position="89"/>
    </location>
    <ligand>
        <name>Mg(2+)</name>
        <dbReference type="ChEBI" id="CHEBI:18420"/>
        <label>1</label>
        <note>catalytic</note>
    </ligand>
</feature>
<evidence type="ECO:0000313" key="6">
    <source>
        <dbReference type="Proteomes" id="UP000516072"/>
    </source>
</evidence>
<dbReference type="GO" id="GO:0006020">
    <property type="term" value="P:inositol metabolic process"/>
    <property type="evidence" value="ECO:0007669"/>
    <property type="project" value="TreeGrafter"/>
</dbReference>
<comment type="similarity">
    <text evidence="1">Belongs to the inositol monophosphatase superfamily.</text>
</comment>
<dbReference type="PANTHER" id="PTHR20854:SF4">
    <property type="entry name" value="INOSITOL-1-MONOPHOSPHATASE-RELATED"/>
    <property type="match status" value="1"/>
</dbReference>
<dbReference type="Proteomes" id="UP000516072">
    <property type="component" value="Chromosome"/>
</dbReference>
<dbReference type="GO" id="GO:0007165">
    <property type="term" value="P:signal transduction"/>
    <property type="evidence" value="ECO:0007669"/>
    <property type="project" value="TreeGrafter"/>
</dbReference>